<evidence type="ECO:0000259" key="1">
    <source>
        <dbReference type="Pfam" id="PF13460"/>
    </source>
</evidence>
<accession>A0A7G6U1F2</accession>
<dbReference type="InterPro" id="IPR052718">
    <property type="entry name" value="NmrA-type_oxidoreductase"/>
</dbReference>
<feature type="domain" description="NAD(P)-binding" evidence="1">
    <location>
        <begin position="6"/>
        <end position="184"/>
    </location>
</feature>
<dbReference type="Gene3D" id="3.90.25.10">
    <property type="entry name" value="UDP-galactose 4-epimerase, domain 1"/>
    <property type="match status" value="1"/>
</dbReference>
<dbReference type="PANTHER" id="PTHR47129:SF1">
    <property type="entry name" value="NMRA-LIKE DOMAIN-CONTAINING PROTEIN"/>
    <property type="match status" value="1"/>
</dbReference>
<dbReference type="Proteomes" id="UP000515291">
    <property type="component" value="Chromosome"/>
</dbReference>
<organism evidence="2 3">
    <name type="scientific">Tardiphaga robiniae</name>
    <dbReference type="NCBI Taxonomy" id="943830"/>
    <lineage>
        <taxon>Bacteria</taxon>
        <taxon>Pseudomonadati</taxon>
        <taxon>Pseudomonadota</taxon>
        <taxon>Alphaproteobacteria</taxon>
        <taxon>Hyphomicrobiales</taxon>
        <taxon>Nitrobacteraceae</taxon>
        <taxon>Tardiphaga</taxon>
    </lineage>
</organism>
<dbReference type="EMBL" id="CP050292">
    <property type="protein sequence ID" value="QND72834.1"/>
    <property type="molecule type" value="Genomic_DNA"/>
</dbReference>
<protein>
    <submittedName>
        <fullName evidence="2">SDR family oxidoreductase</fullName>
    </submittedName>
</protein>
<sequence length="283" mass="29563">MYAVTGASGLLGRLVLSELLNKTDPGNIIALARDPTKLSDLAAEGVIVRPFDYNDVSTLGAALVGVDRLLLISSSEIGRRVPQHRAVIEAAKAANVDFIAYTSVLHADTSPLGLAAEHRATETTIQESGLSYALLRNGWYLENYTLSAGMEIVHGAVIGSTGEARISAASRADYAAAAAKVLLDETIEKRIYELAGDDSFTLSDYAATLAEISGKPVAYQYLPEDAFRGALQGIGLPAEVARMVADSSASAANGALFDDKHALSSLIGRPTTKLSAAISAALA</sequence>
<proteinExistence type="predicted"/>
<dbReference type="CDD" id="cd05269">
    <property type="entry name" value="TMR_SDR_a"/>
    <property type="match status" value="1"/>
</dbReference>
<evidence type="ECO:0000313" key="2">
    <source>
        <dbReference type="EMBL" id="QND72834.1"/>
    </source>
</evidence>
<dbReference type="AlphaFoldDB" id="A0A7G6U1F2"/>
<dbReference type="KEGG" id="trb:HB776_17620"/>
<reference evidence="3" key="1">
    <citation type="journal article" date="2020" name="Mol. Plant Microbe">
        <title>Rhizobial microsymbionts of the narrowly endemic Oxytropis species growing in Kamchatka are characterized by significant genetic diversity and possess a set of genes that are associated with T3SS and T6SS secretion systems and can affect the development of symbiosis.</title>
        <authorList>
            <person name="Safronova V."/>
            <person name="Guro P."/>
            <person name="Sazanova A."/>
            <person name="Kuznetsova I."/>
            <person name="Belimov A."/>
            <person name="Yakubov V."/>
            <person name="Chirak E."/>
            <person name="Afonin A."/>
            <person name="Gogolev Y."/>
            <person name="Andronov E."/>
            <person name="Tikhonovich I."/>
        </authorList>
    </citation>
    <scope>NUCLEOTIDE SEQUENCE [LARGE SCALE GENOMIC DNA]</scope>
    <source>
        <strain evidence="3">581</strain>
    </source>
</reference>
<dbReference type="SUPFAM" id="SSF51735">
    <property type="entry name" value="NAD(P)-binding Rossmann-fold domains"/>
    <property type="match status" value="1"/>
</dbReference>
<dbReference type="InterPro" id="IPR016040">
    <property type="entry name" value="NAD(P)-bd_dom"/>
</dbReference>
<dbReference type="RefSeq" id="WP_184511731.1">
    <property type="nucleotide sequence ID" value="NZ_CP050292.1"/>
</dbReference>
<name>A0A7G6U1F2_9BRAD</name>
<dbReference type="Gene3D" id="3.40.50.720">
    <property type="entry name" value="NAD(P)-binding Rossmann-like Domain"/>
    <property type="match status" value="1"/>
</dbReference>
<dbReference type="PANTHER" id="PTHR47129">
    <property type="entry name" value="QUINONE OXIDOREDUCTASE 2"/>
    <property type="match status" value="1"/>
</dbReference>
<dbReference type="Pfam" id="PF13460">
    <property type="entry name" value="NAD_binding_10"/>
    <property type="match status" value="1"/>
</dbReference>
<gene>
    <name evidence="2" type="ORF">HB776_17620</name>
</gene>
<evidence type="ECO:0000313" key="3">
    <source>
        <dbReference type="Proteomes" id="UP000515291"/>
    </source>
</evidence>
<dbReference type="InterPro" id="IPR036291">
    <property type="entry name" value="NAD(P)-bd_dom_sf"/>
</dbReference>